<feature type="region of interest" description="Disordered" evidence="3">
    <location>
        <begin position="601"/>
        <end position="655"/>
    </location>
</feature>
<accession>A0A2V2V8V6</accession>
<evidence type="ECO:0000313" key="4">
    <source>
        <dbReference type="EMBL" id="PWU90743.1"/>
    </source>
</evidence>
<dbReference type="VEuPathDB" id="TriTrypDB:TcCLB.509733.50"/>
<dbReference type="VEuPathDB" id="TriTrypDB:TcCLB.509599.70"/>
<evidence type="ECO:0000256" key="3">
    <source>
        <dbReference type="SAM" id="MobiDB-lite"/>
    </source>
</evidence>
<dbReference type="VEuPathDB" id="TriTrypDB:TcCL_ESM02180"/>
<proteinExistence type="predicted"/>
<dbReference type="VEuPathDB" id="TriTrypDB:TcG_04805"/>
<dbReference type="Gene3D" id="2.120.10.80">
    <property type="entry name" value="Kelch-type beta propeller"/>
    <property type="match status" value="1"/>
</dbReference>
<dbReference type="EMBL" id="PRFA01000048">
    <property type="protein sequence ID" value="PWU90743.1"/>
    <property type="molecule type" value="Genomic_DNA"/>
</dbReference>
<organism evidence="4 5">
    <name type="scientific">Trypanosoma cruzi</name>
    <dbReference type="NCBI Taxonomy" id="5693"/>
    <lineage>
        <taxon>Eukaryota</taxon>
        <taxon>Discoba</taxon>
        <taxon>Euglenozoa</taxon>
        <taxon>Kinetoplastea</taxon>
        <taxon>Metakinetoplastina</taxon>
        <taxon>Trypanosomatida</taxon>
        <taxon>Trypanosomatidae</taxon>
        <taxon>Trypanosoma</taxon>
        <taxon>Schizotrypanum</taxon>
    </lineage>
</organism>
<comment type="caution">
    <text evidence="4">The sequence shown here is derived from an EMBL/GenBank/DDBJ whole genome shotgun (WGS) entry which is preliminary data.</text>
</comment>
<evidence type="ECO:0000256" key="1">
    <source>
        <dbReference type="ARBA" id="ARBA00022441"/>
    </source>
</evidence>
<dbReference type="AlphaFoldDB" id="A0A2V2V8V6"/>
<keyword evidence="2" id="KW-0677">Repeat</keyword>
<dbReference type="VEuPathDB" id="TriTrypDB:TCDM_03215"/>
<dbReference type="PANTHER" id="PTHR46093:SF18">
    <property type="entry name" value="FIBRONECTIN TYPE-III DOMAIN-CONTAINING PROTEIN"/>
    <property type="match status" value="1"/>
</dbReference>
<dbReference type="VEuPathDB" id="TriTrypDB:C4B63_48g149"/>
<protein>
    <submittedName>
        <fullName evidence="4">Uncharacterized protein</fullName>
    </submittedName>
</protein>
<feature type="compositionally biased region" description="Polar residues" evidence="3">
    <location>
        <begin position="637"/>
        <end position="655"/>
    </location>
</feature>
<dbReference type="VEuPathDB" id="TriTrypDB:C3747_60g107"/>
<evidence type="ECO:0000313" key="5">
    <source>
        <dbReference type="Proteomes" id="UP000246121"/>
    </source>
</evidence>
<dbReference type="VEuPathDB" id="TriTrypDB:BCY84_10844"/>
<name>A0A2V2V8V6_TRYCR</name>
<reference evidence="4 5" key="1">
    <citation type="journal article" date="2018" name="Microb. Genom.">
        <title>Expanding an expanded genome: long-read sequencing of Trypanosoma cruzi.</title>
        <authorList>
            <person name="Berna L."/>
            <person name="Rodriguez M."/>
            <person name="Chiribao M.L."/>
            <person name="Parodi-Talice A."/>
            <person name="Pita S."/>
            <person name="Rijo G."/>
            <person name="Alvarez-Valin F."/>
            <person name="Robello C."/>
        </authorList>
    </citation>
    <scope>NUCLEOTIDE SEQUENCE [LARGE SCALE GENOMIC DNA]</scope>
    <source>
        <strain evidence="4 5">Dm28c</strain>
    </source>
</reference>
<evidence type="ECO:0000256" key="2">
    <source>
        <dbReference type="ARBA" id="ARBA00022737"/>
    </source>
</evidence>
<dbReference type="SUPFAM" id="SSF117281">
    <property type="entry name" value="Kelch motif"/>
    <property type="match status" value="1"/>
</dbReference>
<sequence length="855" mass="96376">MLHRRRTSVGVRRGNTADEVKIAALRGAILPEMNNGLQRVGHTIVVYKQDLYLYGGYGPKNTYSSCIFCNVKMTLQWKEIRGVGVVPSGRANHSAIMHEKRMIIFGGHRNLEVFDDMYLVNLETMRWEKVNYERAQGPGPVFSHAAVYVPPTQTMIVIGGFHQRQHNMYIAHSFDIRHRVWTGIRGPDSVDPLHVQMCCAAYNTSSSSIIVVGLLERDVLLSSSREIPSVFKMNVHSGVWVEVNTPVSLDSPIPFRISGVWDYFLREMISMGGVYEDLCEEWFFPLVLAPIENFIFRKKLERISSGAATDAKTRSRTRMASYGFFKLQLCDMTWSIIPVNFPRRVVSELTARRASRSGSLANSQPFSRRPKKVPLRENKRKIPFFSVGGVSRFQRKYAFAVTDASDTREGRTGSKLIAMHGGVTTEDYVMFLFTPILKKRTTSVPNPSDSFFTISEADSCTYSHNSRFGGSTDQSSMGWDDDQSFSGSDIFRIVSGEKKVEKLSSRDDIADSNIMVGRAHRIGSDPTLLPLLPSIRDNKNSQRFALLYHPLSAVYSEKLLPDPTCPVAVLSNESEVKTWAENFYAGTRQWIAAKLDVTRREEKGARRKKKGKESSRTATEESEEVSSSSESEETKDSGGTQLSIMPSPLHSTTVQSSVTKPKDFFLEKNLEVFDFNNLEVRRASYNKNSPFLLPGEMPEKFSRLRISARRKQAVQRTPSTVFQRFSLGHITDDGGTTAFLLMTSALARFNDGSYESARQRALIRWRYLRVMVLNGEAYFIMHRVNQEETRVRGVDVSTTSMLTLAPELRTKGLNANKVFTRPIPYTVPAKSSITLRSSEVTPSGLVAYHCINNIK</sequence>
<dbReference type="VEuPathDB" id="TriTrypDB:TcBrA4_0016490"/>
<dbReference type="OrthoDB" id="10251809at2759"/>
<dbReference type="VEuPathDB" id="TriTrypDB:ECC02_001873"/>
<dbReference type="Proteomes" id="UP000246121">
    <property type="component" value="Unassembled WGS sequence"/>
</dbReference>
<gene>
    <name evidence="4" type="ORF">C4B63_48g149</name>
</gene>
<dbReference type="PANTHER" id="PTHR46093">
    <property type="entry name" value="ACYL-COA-BINDING DOMAIN-CONTAINING PROTEIN 5"/>
    <property type="match status" value="1"/>
</dbReference>
<dbReference type="VEuPathDB" id="TriTrypDB:Tc_MARK_3671"/>
<dbReference type="VEuPathDB" id="TriTrypDB:TCSYLVIO_004926"/>
<dbReference type="Pfam" id="PF24681">
    <property type="entry name" value="Kelch_KLHDC2_KLHL20_DRC7"/>
    <property type="match status" value="1"/>
</dbReference>
<keyword evidence="1" id="KW-0880">Kelch repeat</keyword>
<dbReference type="InterPro" id="IPR015915">
    <property type="entry name" value="Kelch-typ_b-propeller"/>
</dbReference>